<reference evidence="2" key="1">
    <citation type="journal article" date="2020" name="bioRxiv">
        <title>Comparative genomics of Chlamydomonas.</title>
        <authorList>
            <person name="Craig R.J."/>
            <person name="Hasan A.R."/>
            <person name="Ness R.W."/>
            <person name="Keightley P.D."/>
        </authorList>
    </citation>
    <scope>NUCLEOTIDE SEQUENCE</scope>
    <source>
        <strain evidence="2">CCAP 11/173</strain>
    </source>
</reference>
<keyword evidence="3" id="KW-1185">Reference proteome</keyword>
<gene>
    <name evidence="2" type="ORF">HYH02_010666</name>
</gene>
<name>A0A835W684_9CHLO</name>
<proteinExistence type="predicted"/>
<organism evidence="2 3">
    <name type="scientific">Chlamydomonas schloesseri</name>
    <dbReference type="NCBI Taxonomy" id="2026947"/>
    <lineage>
        <taxon>Eukaryota</taxon>
        <taxon>Viridiplantae</taxon>
        <taxon>Chlorophyta</taxon>
        <taxon>core chlorophytes</taxon>
        <taxon>Chlorophyceae</taxon>
        <taxon>CS clade</taxon>
        <taxon>Chlamydomonadales</taxon>
        <taxon>Chlamydomonadaceae</taxon>
        <taxon>Chlamydomonas</taxon>
    </lineage>
</organism>
<dbReference type="Pfam" id="PF13365">
    <property type="entry name" value="Trypsin_2"/>
    <property type="match status" value="1"/>
</dbReference>
<dbReference type="Proteomes" id="UP000613740">
    <property type="component" value="Unassembled WGS sequence"/>
</dbReference>
<dbReference type="AlphaFoldDB" id="A0A835W684"/>
<evidence type="ECO:0000256" key="1">
    <source>
        <dbReference type="SAM" id="MobiDB-lite"/>
    </source>
</evidence>
<dbReference type="Gene3D" id="2.40.10.10">
    <property type="entry name" value="Trypsin-like serine proteases"/>
    <property type="match status" value="2"/>
</dbReference>
<dbReference type="EMBL" id="JAEHOD010000042">
    <property type="protein sequence ID" value="KAG2438868.1"/>
    <property type="molecule type" value="Genomic_DNA"/>
</dbReference>
<dbReference type="InterPro" id="IPR009003">
    <property type="entry name" value="Peptidase_S1_PA"/>
</dbReference>
<feature type="compositionally biased region" description="Polar residues" evidence="1">
    <location>
        <begin position="425"/>
        <end position="441"/>
    </location>
</feature>
<accession>A0A835W684</accession>
<protein>
    <submittedName>
        <fullName evidence="2">Uncharacterized protein</fullName>
    </submittedName>
</protein>
<feature type="region of interest" description="Disordered" evidence="1">
    <location>
        <begin position="309"/>
        <end position="332"/>
    </location>
</feature>
<comment type="caution">
    <text evidence="2">The sequence shown here is derived from an EMBL/GenBank/DDBJ whole genome shotgun (WGS) entry which is preliminary data.</text>
</comment>
<feature type="region of interest" description="Disordered" evidence="1">
    <location>
        <begin position="359"/>
        <end position="476"/>
    </location>
</feature>
<sequence length="766" mass="78287">MGTWLSGVMRADGSLGREAVDALAAAGLPTDPESWLRAQDDAAFHELLEDVRKALSSAGLLLSASYAAVGGGGEEMMLKEVGLTASELADVTSCASFSLAAAVAAAGGEAADAQAREAALKRRDLPVESCALLSCSFGTPVLMVQGHVERSDSGGMDSGMAVEAVLYTGGQQMPAWQQVGGQGCLATGRTTSSSGGVGLRGCSVVGAYSSHYYAGVLVEDSVCVLATPPTVAADRGDTPMSACATKPLGQVFRMGMLTAEQRRWLVEVSAEAYINDGQLIELPPAPRAGFMEDVGLVLDMDAIMLAPAGEQAHRQQQQQKPSGGGAAPTEARPLNSVDLLGTQALEALAAADIDGAAHSAGGGDGADWMGGPRQHGGGNNSRKQGGQHTRARKGSGQQPLLVPPAAQPCGRVEQAGSEDEAGLSLQGQASTVGTKAVSQRAGSVGHKRAHPQPQGASGSRSKRGSGGGPSKVHMSAEKGKARVLLLWKFQKDASLLVSGVPDVAAEAIKEILRQEASAAGLGVGSAAGTGAAASQQGAATAVGAGPLPAIPAATGEDEDVRATIKKRAPCSAKYAVHLTVPASPPYKEAATVVGPRHVATYAHDEHLSWQCEQTIPVAVHCPHEDRRTHVDATVVYHDKDKDVAILEVQRELAAPVLDTAISAGDMYYVHGQSTQAQADATSISHGMVAATELDALSHIRGDITSGKGDSGGGCFSVATGKLMAMVVGSDEPTKKAILVPIAVISSILTDLAAQRRLREQPPGCAA</sequence>
<evidence type="ECO:0000313" key="2">
    <source>
        <dbReference type="EMBL" id="KAG2438868.1"/>
    </source>
</evidence>
<dbReference type="InterPro" id="IPR043504">
    <property type="entry name" value="Peptidase_S1_PA_chymotrypsin"/>
</dbReference>
<dbReference type="SUPFAM" id="SSF50494">
    <property type="entry name" value="Trypsin-like serine proteases"/>
    <property type="match status" value="1"/>
</dbReference>
<evidence type="ECO:0000313" key="3">
    <source>
        <dbReference type="Proteomes" id="UP000613740"/>
    </source>
</evidence>